<accession>K8PJV5</accession>
<comment type="caution">
    <text evidence="2">The sequence shown here is derived from an EMBL/GenBank/DDBJ whole genome shotgun (WGS) entry which is preliminary data.</text>
</comment>
<evidence type="ECO:0000256" key="1">
    <source>
        <dbReference type="SAM" id="SignalP"/>
    </source>
</evidence>
<sequence length="64" mass="6953">MLIKGLIAVAVVMAFASVPDTARADSWGCSYDKCTAACAKAGGKYCITYCERRLADKRRDKTCK</sequence>
<dbReference type="RefSeq" id="WP_002711998.1">
    <property type="nucleotide sequence ID" value="NZ_KB375281.1"/>
</dbReference>
<dbReference type="Proteomes" id="UP000001095">
    <property type="component" value="Unassembled WGS sequence"/>
</dbReference>
<reference evidence="2 3" key="1">
    <citation type="submission" date="2012-04" db="EMBL/GenBank/DDBJ databases">
        <title>The Genome Sequence of Afipia clevelandensis ATCC 49720.</title>
        <authorList>
            <consortium name="The Broad Institute Genome Sequencing Platform"/>
            <person name="Earl A."/>
            <person name="Ward D."/>
            <person name="Feldgarden M."/>
            <person name="Gevers D."/>
            <person name="Huys G."/>
            <person name="Walker B."/>
            <person name="Young S.K."/>
            <person name="Zeng Q."/>
            <person name="Gargeya S."/>
            <person name="Fitzgerald M."/>
            <person name="Haas B."/>
            <person name="Abouelleil A."/>
            <person name="Alvarado L."/>
            <person name="Arachchi H.M."/>
            <person name="Berlin A."/>
            <person name="Chapman S.B."/>
            <person name="Goldberg J."/>
            <person name="Griggs A."/>
            <person name="Gujja S."/>
            <person name="Hansen M."/>
            <person name="Howarth C."/>
            <person name="Imamovic A."/>
            <person name="Larimer J."/>
            <person name="McCowen C."/>
            <person name="Montmayeur A."/>
            <person name="Murphy C."/>
            <person name="Neiman D."/>
            <person name="Pearson M."/>
            <person name="Priest M."/>
            <person name="Roberts A."/>
            <person name="Saif S."/>
            <person name="Shea T."/>
            <person name="Sisk P."/>
            <person name="Sykes S."/>
            <person name="Wortman J."/>
            <person name="Nusbaum C."/>
            <person name="Birren B."/>
        </authorList>
    </citation>
    <scope>NUCLEOTIDE SEQUENCE [LARGE SCALE GENOMIC DNA]</scope>
    <source>
        <strain evidence="2 3">ATCC 49720</strain>
    </source>
</reference>
<dbReference type="HOGENOM" id="CLU_2857652_0_0_5"/>
<organism evidence="2 3">
    <name type="scientific">Afipia clevelandensis ATCC 49720</name>
    <dbReference type="NCBI Taxonomy" id="883079"/>
    <lineage>
        <taxon>Bacteria</taxon>
        <taxon>Pseudomonadati</taxon>
        <taxon>Pseudomonadota</taxon>
        <taxon>Alphaproteobacteria</taxon>
        <taxon>Hyphomicrobiales</taxon>
        <taxon>Nitrobacteraceae</taxon>
        <taxon>Afipia</taxon>
    </lineage>
</organism>
<keyword evidence="1" id="KW-0732">Signal</keyword>
<dbReference type="AlphaFoldDB" id="K8PJV5"/>
<dbReference type="EMBL" id="AGWY01000006">
    <property type="protein sequence ID" value="EKS38663.1"/>
    <property type="molecule type" value="Genomic_DNA"/>
</dbReference>
<gene>
    <name evidence="2" type="ORF">HMPREF9696_01132</name>
</gene>
<name>K8PJV5_9BRAD</name>
<protein>
    <submittedName>
        <fullName evidence="2">Uncharacterized protein</fullName>
    </submittedName>
</protein>
<evidence type="ECO:0000313" key="3">
    <source>
        <dbReference type="Proteomes" id="UP000001095"/>
    </source>
</evidence>
<feature type="chain" id="PRO_5003920270" evidence="1">
    <location>
        <begin position="25"/>
        <end position="64"/>
    </location>
</feature>
<evidence type="ECO:0000313" key="2">
    <source>
        <dbReference type="EMBL" id="EKS38663.1"/>
    </source>
</evidence>
<dbReference type="PATRIC" id="fig|883079.3.peg.1154"/>
<dbReference type="OrthoDB" id="8129241at2"/>
<keyword evidence="3" id="KW-1185">Reference proteome</keyword>
<feature type="signal peptide" evidence="1">
    <location>
        <begin position="1"/>
        <end position="24"/>
    </location>
</feature>
<proteinExistence type="predicted"/>